<feature type="binding site" evidence="9">
    <location>
        <position position="44"/>
    </location>
    <ligand>
        <name>Mg(2+)</name>
        <dbReference type="ChEBI" id="CHEBI:18420"/>
    </ligand>
</feature>
<comment type="caution">
    <text evidence="10">The sequence shown here is derived from an EMBL/GenBank/DDBJ whole genome shotgun (WGS) entry which is preliminary data.</text>
</comment>
<protein>
    <recommendedName>
        <fullName evidence="3 6">3-methyl-2-oxobutanoate hydroxymethyltransferase</fullName>
        <ecNumber evidence="3 6">2.1.2.11</ecNumber>
    </recommendedName>
</protein>
<dbReference type="EMBL" id="BDQX01000047">
    <property type="protein sequence ID" value="GBG06436.1"/>
    <property type="molecule type" value="Genomic_DNA"/>
</dbReference>
<dbReference type="InterPro" id="IPR015813">
    <property type="entry name" value="Pyrv/PenolPyrv_kinase-like_dom"/>
</dbReference>
<keyword evidence="5 10" id="KW-0808">Transferase</keyword>
<dbReference type="Gene3D" id="3.20.20.60">
    <property type="entry name" value="Phosphoenolpyruvate-binding domains"/>
    <property type="match status" value="1"/>
</dbReference>
<comment type="similarity">
    <text evidence="1">Belongs to the PanB family.</text>
</comment>
<evidence type="ECO:0000256" key="1">
    <source>
        <dbReference type="ARBA" id="ARBA00008676"/>
    </source>
</evidence>
<evidence type="ECO:0000256" key="5">
    <source>
        <dbReference type="ARBA" id="ARBA00022679"/>
    </source>
</evidence>
<evidence type="ECO:0000256" key="8">
    <source>
        <dbReference type="PIRSR" id="PIRSR000388-2"/>
    </source>
</evidence>
<keyword evidence="4" id="KW-0566">Pantothenate biosynthesis</keyword>
<dbReference type="PANTHER" id="PTHR20881:SF0">
    <property type="entry name" value="3-METHYL-2-OXOBUTANOATE HYDROXYMETHYLTRANSFERASE"/>
    <property type="match status" value="1"/>
</dbReference>
<evidence type="ECO:0000256" key="6">
    <source>
        <dbReference type="NCBIfam" id="TIGR00222"/>
    </source>
</evidence>
<evidence type="ECO:0000313" key="10">
    <source>
        <dbReference type="EMBL" id="GBG06436.1"/>
    </source>
</evidence>
<gene>
    <name evidence="10" type="ORF">PAT3040_00963</name>
</gene>
<accession>A0A2R5EIK3</accession>
<comment type="subunit">
    <text evidence="2">Homodecamer; pentamer of dimers.</text>
</comment>
<keyword evidence="9" id="KW-0460">Magnesium</keyword>
<dbReference type="NCBIfam" id="TIGR00222">
    <property type="entry name" value="panB"/>
    <property type="match status" value="1"/>
</dbReference>
<organism evidence="10 11">
    <name type="scientific">Paenibacillus agaridevorans</name>
    <dbReference type="NCBI Taxonomy" id="171404"/>
    <lineage>
        <taxon>Bacteria</taxon>
        <taxon>Bacillati</taxon>
        <taxon>Bacillota</taxon>
        <taxon>Bacilli</taxon>
        <taxon>Bacillales</taxon>
        <taxon>Paenibacillaceae</taxon>
        <taxon>Paenibacillus</taxon>
    </lineage>
</organism>
<evidence type="ECO:0000313" key="11">
    <source>
        <dbReference type="Proteomes" id="UP000245202"/>
    </source>
</evidence>
<keyword evidence="9" id="KW-0479">Metal-binding</keyword>
<dbReference type="SUPFAM" id="SSF51621">
    <property type="entry name" value="Phosphoenolpyruvate/pyruvate domain"/>
    <property type="match status" value="1"/>
</dbReference>
<feature type="binding site" evidence="9">
    <location>
        <position position="113"/>
    </location>
    <ligand>
        <name>Mg(2+)</name>
        <dbReference type="ChEBI" id="CHEBI:18420"/>
    </ligand>
</feature>
<evidence type="ECO:0000256" key="3">
    <source>
        <dbReference type="ARBA" id="ARBA00012618"/>
    </source>
</evidence>
<dbReference type="RefSeq" id="WP_108991731.1">
    <property type="nucleotide sequence ID" value="NZ_BDQX01000047.1"/>
</dbReference>
<feature type="binding site" evidence="8">
    <location>
        <position position="83"/>
    </location>
    <ligand>
        <name>3-methyl-2-oxobutanoate</name>
        <dbReference type="ChEBI" id="CHEBI:11851"/>
    </ligand>
</feature>
<dbReference type="Proteomes" id="UP000245202">
    <property type="component" value="Unassembled WGS sequence"/>
</dbReference>
<keyword evidence="11" id="KW-1185">Reference proteome</keyword>
<keyword evidence="10" id="KW-0489">Methyltransferase</keyword>
<comment type="cofactor">
    <cofactor evidence="9">
        <name>Mg(2+)</name>
        <dbReference type="ChEBI" id="CHEBI:18420"/>
    </cofactor>
    <text evidence="9">Binds 1 Mg(2+) ion per subunit.</text>
</comment>
<feature type="binding site" evidence="8">
    <location>
        <position position="111"/>
    </location>
    <ligand>
        <name>3-methyl-2-oxobutanoate</name>
        <dbReference type="ChEBI" id="CHEBI:11851"/>
    </ligand>
</feature>
<feature type="active site" description="Proton acceptor" evidence="7">
    <location>
        <position position="175"/>
    </location>
</feature>
<dbReference type="AlphaFoldDB" id="A0A2R5EIK3"/>
<dbReference type="Pfam" id="PF02548">
    <property type="entry name" value="Pantoate_transf"/>
    <property type="match status" value="1"/>
</dbReference>
<dbReference type="PIRSF" id="PIRSF000388">
    <property type="entry name" value="Pantoate_hydroxy_MeTrfase"/>
    <property type="match status" value="1"/>
</dbReference>
<dbReference type="GO" id="GO:0008168">
    <property type="term" value="F:methyltransferase activity"/>
    <property type="evidence" value="ECO:0007669"/>
    <property type="project" value="UniProtKB-KW"/>
</dbReference>
<dbReference type="GO" id="GO:0015940">
    <property type="term" value="P:pantothenate biosynthetic process"/>
    <property type="evidence" value="ECO:0007669"/>
    <property type="project" value="UniProtKB-UniRule"/>
</dbReference>
<feature type="binding site" evidence="9">
    <location>
        <position position="83"/>
    </location>
    <ligand>
        <name>Mg(2+)</name>
        <dbReference type="ChEBI" id="CHEBI:18420"/>
    </ligand>
</feature>
<dbReference type="InterPro" id="IPR040442">
    <property type="entry name" value="Pyrv_kinase-like_dom_sf"/>
</dbReference>
<dbReference type="GO" id="GO:0005737">
    <property type="term" value="C:cytoplasm"/>
    <property type="evidence" value="ECO:0007669"/>
    <property type="project" value="TreeGrafter"/>
</dbReference>
<dbReference type="InterPro" id="IPR003700">
    <property type="entry name" value="Pantoate_hydroxy_MeTrfase"/>
</dbReference>
<sequence>MKKTLSDLRSKKQLKQKISMLTCYDYPTARLQDQADMDVIFVGDSLGPNELGYEHEKDVTLEDMIHHLKAVRRGIKNAYLLADMPYGTYDTIEAARTTAMKLIDHGADGVKLEGLELAVIEDLSKRGIETWAHLGFNPQKHIEASVHGKTFETARSLVEAADALQSAGACMMVLELVPEEVGALLTERLLIPTIGIGAGRFTDGQVLIAHDLLGLTPKKLRHAKDYGQLDQHMLTAFQHYVKDVSSGMFPEKSNLRHMDQDELHLLRCYLLK</sequence>
<dbReference type="GO" id="GO:0000287">
    <property type="term" value="F:magnesium ion binding"/>
    <property type="evidence" value="ECO:0007669"/>
    <property type="project" value="TreeGrafter"/>
</dbReference>
<dbReference type="GO" id="GO:0032259">
    <property type="term" value="P:methylation"/>
    <property type="evidence" value="ECO:0007669"/>
    <property type="project" value="UniProtKB-KW"/>
</dbReference>
<dbReference type="CDD" id="cd06557">
    <property type="entry name" value="KPHMT-like"/>
    <property type="match status" value="1"/>
</dbReference>
<proteinExistence type="inferred from homology"/>
<dbReference type="EC" id="2.1.2.11" evidence="3 6"/>
<reference evidence="10 11" key="1">
    <citation type="submission" date="2017-08" db="EMBL/GenBank/DDBJ databases">
        <title>Substantial Increase in Enzyme Production by Combined Drug-Resistance Mutations in Paenibacillus agaridevorans.</title>
        <authorList>
            <person name="Tanaka Y."/>
            <person name="Funane K."/>
            <person name="Hosaka T."/>
            <person name="Shiwa Y."/>
            <person name="Fujita N."/>
            <person name="Miyazaki T."/>
            <person name="Yoshikawa H."/>
            <person name="Murakami K."/>
            <person name="Kasahara K."/>
            <person name="Inaoka T."/>
            <person name="Hiraga Y."/>
            <person name="Ochi K."/>
        </authorList>
    </citation>
    <scope>NUCLEOTIDE SEQUENCE [LARGE SCALE GENOMIC DNA]</scope>
    <source>
        <strain evidence="10 11">T-3040</strain>
    </source>
</reference>
<evidence type="ECO:0000256" key="9">
    <source>
        <dbReference type="PIRSR" id="PIRSR000388-3"/>
    </source>
</evidence>
<dbReference type="PANTHER" id="PTHR20881">
    <property type="entry name" value="3-METHYL-2-OXOBUTANOATE HYDROXYMETHYLTRANSFERASE"/>
    <property type="match status" value="1"/>
</dbReference>
<evidence type="ECO:0000256" key="2">
    <source>
        <dbReference type="ARBA" id="ARBA00011424"/>
    </source>
</evidence>
<evidence type="ECO:0000256" key="4">
    <source>
        <dbReference type="ARBA" id="ARBA00022655"/>
    </source>
</evidence>
<feature type="binding site" evidence="8">
    <location>
        <begin position="44"/>
        <end position="45"/>
    </location>
    <ligand>
        <name>3-methyl-2-oxobutanoate</name>
        <dbReference type="ChEBI" id="CHEBI:11851"/>
    </ligand>
</feature>
<dbReference type="GO" id="GO:0003864">
    <property type="term" value="F:3-methyl-2-oxobutanoate hydroxymethyltransferase activity"/>
    <property type="evidence" value="ECO:0007669"/>
    <property type="project" value="UniProtKB-UniRule"/>
</dbReference>
<name>A0A2R5EIK3_9BACL</name>
<evidence type="ECO:0000256" key="7">
    <source>
        <dbReference type="PIRSR" id="PIRSR000388-1"/>
    </source>
</evidence>